<dbReference type="Proteomes" id="UP000269689">
    <property type="component" value="Unassembled WGS sequence"/>
</dbReference>
<comment type="caution">
    <text evidence="2">The sequence shown here is derived from an EMBL/GenBank/DDBJ whole genome shotgun (WGS) entry which is preliminary data.</text>
</comment>
<dbReference type="InterPro" id="IPR011008">
    <property type="entry name" value="Dimeric_a/b-barrel"/>
</dbReference>
<name>A0A3N4UKX4_9RHOB</name>
<gene>
    <name evidence="2" type="ORF">EDD53_0206</name>
</gene>
<dbReference type="SUPFAM" id="SSF54909">
    <property type="entry name" value="Dimeric alpha+beta barrel"/>
    <property type="match status" value="1"/>
</dbReference>
<dbReference type="InterPro" id="IPR021708">
    <property type="entry name" value="DUF3291"/>
</dbReference>
<proteinExistence type="predicted"/>
<keyword evidence="3" id="KW-1185">Reference proteome</keyword>
<dbReference type="EMBL" id="RKQK01000001">
    <property type="protein sequence ID" value="RPE71093.1"/>
    <property type="molecule type" value="Genomic_DNA"/>
</dbReference>
<dbReference type="AlphaFoldDB" id="A0A3N4UKX4"/>
<dbReference type="Pfam" id="PF11695">
    <property type="entry name" value="DUF3291"/>
    <property type="match status" value="1"/>
</dbReference>
<protein>
    <submittedName>
        <fullName evidence="2">Uncharacterized protein DUF3291</fullName>
    </submittedName>
</protein>
<evidence type="ECO:0000259" key="1">
    <source>
        <dbReference type="Pfam" id="PF11695"/>
    </source>
</evidence>
<sequence>MQPIGTHIAELNIGRLIAPTDDPRVADFMGALDLVNGLGKRMPGFVWMMEGSGEPATGNTENSIGDDPQFVANMTVWEDVQSLEHFVFITVHKKFYDRREEWFQILGGQHFVMWYVEVGHKPSLDEALERLAYKDEHGDSDYAFGWSYLKEAQLHVTKACAPQTMESSYAQL</sequence>
<accession>A0A3N4UKX4</accession>
<reference evidence="2 3" key="1">
    <citation type="submission" date="2018-11" db="EMBL/GenBank/DDBJ databases">
        <title>Genomic Encyclopedia of Type Strains, Phase IV (KMG-IV): sequencing the most valuable type-strain genomes for metagenomic binning, comparative biology and taxonomic classification.</title>
        <authorList>
            <person name="Goeker M."/>
        </authorList>
    </citation>
    <scope>NUCLEOTIDE SEQUENCE [LARGE SCALE GENOMIC DNA]</scope>
    <source>
        <strain evidence="2 3">DSM 104731</strain>
    </source>
</reference>
<dbReference type="RefSeq" id="WP_123791344.1">
    <property type="nucleotide sequence ID" value="NZ_RKQK01000001.1"/>
</dbReference>
<feature type="domain" description="DUF3291" evidence="1">
    <location>
        <begin position="8"/>
        <end position="147"/>
    </location>
</feature>
<organism evidence="2 3">
    <name type="scientific">Pacificibacter maritimus</name>
    <dbReference type="NCBI Taxonomy" id="762213"/>
    <lineage>
        <taxon>Bacteria</taxon>
        <taxon>Pseudomonadati</taxon>
        <taxon>Pseudomonadota</taxon>
        <taxon>Alphaproteobacteria</taxon>
        <taxon>Rhodobacterales</taxon>
        <taxon>Roseobacteraceae</taxon>
        <taxon>Pacificibacter</taxon>
    </lineage>
</organism>
<evidence type="ECO:0000313" key="3">
    <source>
        <dbReference type="Proteomes" id="UP000269689"/>
    </source>
</evidence>
<evidence type="ECO:0000313" key="2">
    <source>
        <dbReference type="EMBL" id="RPE71093.1"/>
    </source>
</evidence>
<dbReference type="OrthoDB" id="2376237at2"/>